<reference evidence="1" key="1">
    <citation type="submission" date="2021-06" db="EMBL/GenBank/DDBJ databases">
        <authorList>
            <person name="Hodson N. C."/>
            <person name="Mongue J. A."/>
            <person name="Jaron S. K."/>
        </authorList>
    </citation>
    <scope>NUCLEOTIDE SEQUENCE</scope>
</reference>
<dbReference type="Proteomes" id="UP000708208">
    <property type="component" value="Unassembled WGS sequence"/>
</dbReference>
<proteinExistence type="predicted"/>
<gene>
    <name evidence="1" type="ORF">AFUS01_LOCUS42145</name>
</gene>
<keyword evidence="2" id="KW-1185">Reference proteome</keyword>
<organism evidence="1 2">
    <name type="scientific">Allacma fusca</name>
    <dbReference type="NCBI Taxonomy" id="39272"/>
    <lineage>
        <taxon>Eukaryota</taxon>
        <taxon>Metazoa</taxon>
        <taxon>Ecdysozoa</taxon>
        <taxon>Arthropoda</taxon>
        <taxon>Hexapoda</taxon>
        <taxon>Collembola</taxon>
        <taxon>Symphypleona</taxon>
        <taxon>Sminthuridae</taxon>
        <taxon>Allacma</taxon>
    </lineage>
</organism>
<evidence type="ECO:0000313" key="2">
    <source>
        <dbReference type="Proteomes" id="UP000708208"/>
    </source>
</evidence>
<dbReference type="EMBL" id="CAJVCH010565166">
    <property type="protein sequence ID" value="CAG7832461.1"/>
    <property type="molecule type" value="Genomic_DNA"/>
</dbReference>
<accession>A0A8J2M361</accession>
<sequence>MHGFNFCVFESICQSQKNRTSELYREDFDVENKDVKNYLDKFEET</sequence>
<comment type="caution">
    <text evidence="1">The sequence shown here is derived from an EMBL/GenBank/DDBJ whole genome shotgun (WGS) entry which is preliminary data.</text>
</comment>
<evidence type="ECO:0000313" key="1">
    <source>
        <dbReference type="EMBL" id="CAG7832461.1"/>
    </source>
</evidence>
<dbReference type="AlphaFoldDB" id="A0A8J2M361"/>
<name>A0A8J2M361_9HEXA</name>
<feature type="non-terminal residue" evidence="1">
    <location>
        <position position="1"/>
    </location>
</feature>
<protein>
    <submittedName>
        <fullName evidence="1">Uncharacterized protein</fullName>
    </submittedName>
</protein>